<feature type="compositionally biased region" description="Polar residues" evidence="2">
    <location>
        <begin position="1"/>
        <end position="19"/>
    </location>
</feature>
<evidence type="ECO:0000256" key="2">
    <source>
        <dbReference type="SAM" id="MobiDB-lite"/>
    </source>
</evidence>
<feature type="compositionally biased region" description="Polar residues" evidence="2">
    <location>
        <begin position="374"/>
        <end position="392"/>
    </location>
</feature>
<feature type="compositionally biased region" description="Basic residues" evidence="2">
    <location>
        <begin position="674"/>
        <end position="687"/>
    </location>
</feature>
<accession>A0ABR3RYN4</accession>
<feature type="coiled-coil region" evidence="1">
    <location>
        <begin position="46"/>
        <end position="90"/>
    </location>
</feature>
<gene>
    <name evidence="3" type="ORF">SLS59_001708</name>
</gene>
<evidence type="ECO:0000256" key="1">
    <source>
        <dbReference type="SAM" id="Coils"/>
    </source>
</evidence>
<feature type="compositionally biased region" description="Basic and acidic residues" evidence="2">
    <location>
        <begin position="413"/>
        <end position="430"/>
    </location>
</feature>
<keyword evidence="1" id="KW-0175">Coiled coil</keyword>
<feature type="compositionally biased region" description="Low complexity" evidence="2">
    <location>
        <begin position="655"/>
        <end position="673"/>
    </location>
</feature>
<sequence>MSTISTSPRRPSNATSTPSRMPYEAAEALLWERQNARVHTHLALQMKDLQSAHDAYNARIQATEAVTEAAEAAVHKMKLMEAKIAAIEEDERDRPFDAWVKEAVGQLQVAVDGMKGVRQKLNGIEQEVGKLGEDVEGVRDAGGLLRSVIRRLEVLEGEKGKEGRRVQELEREVTKLKSHGQHQEEMQDGMENKVYDGLPADDNPLAVFYGIDTQSPSKQRGPSRQNNNEDRLDSRARSRTVSTQRCPQPRLADSLRESGDLLPPDEEIMHPVEDDLELLETTPQTPCGFENTQQFKSMQKELEMLRAMCRSQEIKGSNETTQATQPPQDTLVLPRETGIGLSDATTEPEADFPDAGRHRSPMRAARCSVGALSSDIQLPSSPPRRQNTQSARRNLMKRPSIYDPRVPSQNEYRQPERPTPDVTVDSDHQRRPPLMVRIPVNTQLINDRVPAKRKRDDDGPTQRVTRPKLTNDRPTARKVSAAKKPVVPAAKAKDVVEKTAFTQPAPLASSDDATAPPSPNRTTYGKHKPAVNRLVQQPTPRTSPIKSKQPAAPVAQPAVSATEAVKSRKTASKTRLAAKAPVQEQAPSEAGPSSPKKAPAAVKSEGKGPRQPAGAFKKPAAKDAGRELDLGGQSATAGPEAPHHKSPAKRLMPTSPSKKPAVATPPTAASTRAPRAKGPKTFPKKQN</sequence>
<feature type="compositionally biased region" description="Low complexity" evidence="2">
    <location>
        <begin position="478"/>
        <end position="490"/>
    </location>
</feature>
<feature type="region of interest" description="Disordered" evidence="2">
    <location>
        <begin position="159"/>
        <end position="186"/>
    </location>
</feature>
<organism evidence="3 4">
    <name type="scientific">Nothophoma quercina</name>
    <dbReference type="NCBI Taxonomy" id="749835"/>
    <lineage>
        <taxon>Eukaryota</taxon>
        <taxon>Fungi</taxon>
        <taxon>Dikarya</taxon>
        <taxon>Ascomycota</taxon>
        <taxon>Pezizomycotina</taxon>
        <taxon>Dothideomycetes</taxon>
        <taxon>Pleosporomycetidae</taxon>
        <taxon>Pleosporales</taxon>
        <taxon>Pleosporineae</taxon>
        <taxon>Didymellaceae</taxon>
        <taxon>Nothophoma</taxon>
    </lineage>
</organism>
<evidence type="ECO:0000313" key="4">
    <source>
        <dbReference type="Proteomes" id="UP001521222"/>
    </source>
</evidence>
<evidence type="ECO:0000313" key="3">
    <source>
        <dbReference type="EMBL" id="KAL1609343.1"/>
    </source>
</evidence>
<reference evidence="3 4" key="1">
    <citation type="submission" date="2024-02" db="EMBL/GenBank/DDBJ databases">
        <title>De novo assembly and annotation of 12 fungi associated with fruit tree decline syndrome in Ontario, Canada.</title>
        <authorList>
            <person name="Sulman M."/>
            <person name="Ellouze W."/>
            <person name="Ilyukhin E."/>
        </authorList>
    </citation>
    <scope>NUCLEOTIDE SEQUENCE [LARGE SCALE GENOMIC DNA]</scope>
    <source>
        <strain evidence="3 4">M97-236</strain>
    </source>
</reference>
<feature type="region of interest" description="Disordered" evidence="2">
    <location>
        <begin position="341"/>
        <end position="687"/>
    </location>
</feature>
<feature type="compositionally biased region" description="Basic and acidic residues" evidence="2">
    <location>
        <begin position="227"/>
        <end position="236"/>
    </location>
</feature>
<feature type="compositionally biased region" description="Polar residues" evidence="2">
    <location>
        <begin position="534"/>
        <end position="545"/>
    </location>
</feature>
<proteinExistence type="predicted"/>
<protein>
    <submittedName>
        <fullName evidence="3">Uncharacterized protein</fullName>
    </submittedName>
</protein>
<dbReference type="EMBL" id="JAKIXB020000004">
    <property type="protein sequence ID" value="KAL1609343.1"/>
    <property type="molecule type" value="Genomic_DNA"/>
</dbReference>
<feature type="compositionally biased region" description="Low complexity" evidence="2">
    <location>
        <begin position="546"/>
        <end position="561"/>
    </location>
</feature>
<feature type="compositionally biased region" description="Polar residues" evidence="2">
    <location>
        <begin position="212"/>
        <end position="226"/>
    </location>
</feature>
<feature type="compositionally biased region" description="Basic and acidic residues" evidence="2">
    <location>
        <begin position="620"/>
        <end position="629"/>
    </location>
</feature>
<dbReference type="Proteomes" id="UP001521222">
    <property type="component" value="Unassembled WGS sequence"/>
</dbReference>
<comment type="caution">
    <text evidence="3">The sequence shown here is derived from an EMBL/GenBank/DDBJ whole genome shotgun (WGS) entry which is preliminary data.</text>
</comment>
<keyword evidence="4" id="KW-1185">Reference proteome</keyword>
<feature type="compositionally biased region" description="Low complexity" evidence="2">
    <location>
        <begin position="586"/>
        <end position="603"/>
    </location>
</feature>
<feature type="region of interest" description="Disordered" evidence="2">
    <location>
        <begin position="205"/>
        <end position="267"/>
    </location>
</feature>
<name>A0ABR3RYN4_9PLEO</name>
<feature type="region of interest" description="Disordered" evidence="2">
    <location>
        <begin position="1"/>
        <end position="21"/>
    </location>
</feature>